<dbReference type="PANTHER" id="PTHR28002">
    <property type="entry name" value="MIOREX COMPLEX COMPONENT 11"/>
    <property type="match status" value="1"/>
</dbReference>
<dbReference type="OrthoDB" id="5580261at2759"/>
<dbReference type="Pfam" id="PF10306">
    <property type="entry name" value="FLILHELTA"/>
    <property type="match status" value="1"/>
</dbReference>
<name>A0A5N5DJQ4_9PEZI</name>
<dbReference type="EMBL" id="VCHE01000013">
    <property type="protein sequence ID" value="KAB2578136.1"/>
    <property type="molecule type" value="Genomic_DNA"/>
</dbReference>
<protein>
    <submittedName>
        <fullName evidence="2">Uncharacterized protein</fullName>
    </submittedName>
</protein>
<evidence type="ECO:0000256" key="1">
    <source>
        <dbReference type="SAM" id="MobiDB-lite"/>
    </source>
</evidence>
<dbReference type="GO" id="GO:0005739">
    <property type="term" value="C:mitochondrion"/>
    <property type="evidence" value="ECO:0007669"/>
    <property type="project" value="TreeGrafter"/>
</dbReference>
<evidence type="ECO:0000313" key="3">
    <source>
        <dbReference type="Proteomes" id="UP000325902"/>
    </source>
</evidence>
<evidence type="ECO:0000313" key="2">
    <source>
        <dbReference type="EMBL" id="KAB2578136.1"/>
    </source>
</evidence>
<comment type="caution">
    <text evidence="2">The sequence shown here is derived from an EMBL/GenBank/DDBJ whole genome shotgun (WGS) entry which is preliminary data.</text>
</comment>
<dbReference type="AlphaFoldDB" id="A0A5N5DJQ4"/>
<dbReference type="Proteomes" id="UP000325902">
    <property type="component" value="Unassembled WGS sequence"/>
</dbReference>
<organism evidence="2 3">
    <name type="scientific">Lasiodiplodia theobromae</name>
    <dbReference type="NCBI Taxonomy" id="45133"/>
    <lineage>
        <taxon>Eukaryota</taxon>
        <taxon>Fungi</taxon>
        <taxon>Dikarya</taxon>
        <taxon>Ascomycota</taxon>
        <taxon>Pezizomycotina</taxon>
        <taxon>Dothideomycetes</taxon>
        <taxon>Dothideomycetes incertae sedis</taxon>
        <taxon>Botryosphaeriales</taxon>
        <taxon>Botryosphaeriaceae</taxon>
        <taxon>Lasiodiplodia</taxon>
    </lineage>
</organism>
<accession>A0A5N5DJQ4</accession>
<dbReference type="PANTHER" id="PTHR28002:SF1">
    <property type="entry name" value="MIOREX COMPLEX COMPONENT 11"/>
    <property type="match status" value="1"/>
</dbReference>
<proteinExistence type="predicted"/>
<reference evidence="2 3" key="1">
    <citation type="journal article" date="2019" name="Sci. Rep.">
        <title>A multi-omics analysis of the grapevine pathogen Lasiodiplodia theobromae reveals that temperature affects the expression of virulence- and pathogenicity-related genes.</title>
        <authorList>
            <person name="Felix C."/>
            <person name="Meneses R."/>
            <person name="Goncalves M.F.M."/>
            <person name="Tilleman L."/>
            <person name="Duarte A.S."/>
            <person name="Jorrin-Novo J.V."/>
            <person name="Van de Peer Y."/>
            <person name="Deforce D."/>
            <person name="Van Nieuwerburgh F."/>
            <person name="Esteves A.C."/>
            <person name="Alves A."/>
        </authorList>
    </citation>
    <scope>NUCLEOTIDE SEQUENCE [LARGE SCALE GENOMIC DNA]</scope>
    <source>
        <strain evidence="2 3">LA-SOL3</strain>
    </source>
</reference>
<sequence length="236" mass="26179">MRTLLSRQLVRPRALFPRTRNANIRRPYSANTQPPSPPEASEAAAAAARKQSRLDRVISRLPGRLQRYLSPLRSAPLTHVTAFLLLHEITAIVPLVGLAATFHYADWLPPYISEGAWVKQGVERFGRYFRRKGWIADDDAVVREAEDEVDYEEGHRARLRRQAGTAWTWGEGGVRLLVEVATAWAVTKALLPLRLGLSVWATPWFARVALQPVGRGFKRIFGGGRGKAPGGGAGKS</sequence>
<dbReference type="InterPro" id="IPR018811">
    <property type="entry name" value="MRX11"/>
</dbReference>
<keyword evidence="3" id="KW-1185">Reference proteome</keyword>
<feature type="region of interest" description="Disordered" evidence="1">
    <location>
        <begin position="21"/>
        <end position="44"/>
    </location>
</feature>
<gene>
    <name evidence="2" type="ORF">DBV05_g3210</name>
</gene>